<dbReference type="Pfam" id="PF00194">
    <property type="entry name" value="Carb_anhydrase"/>
    <property type="match status" value="1"/>
</dbReference>
<keyword evidence="5" id="KW-0456">Lyase</keyword>
<comment type="catalytic activity">
    <reaction evidence="6">
        <text>hydrogencarbonate + H(+) = CO2 + H2O</text>
        <dbReference type="Rhea" id="RHEA:10748"/>
        <dbReference type="ChEBI" id="CHEBI:15377"/>
        <dbReference type="ChEBI" id="CHEBI:15378"/>
        <dbReference type="ChEBI" id="CHEBI:16526"/>
        <dbReference type="ChEBI" id="CHEBI:17544"/>
        <dbReference type="EC" id="4.2.1.1"/>
    </reaction>
</comment>
<keyword evidence="3" id="KW-0479">Metal-binding</keyword>
<dbReference type="EMBL" id="JAVRJZ010000015">
    <property type="protein sequence ID" value="KAK2712004.1"/>
    <property type="molecule type" value="Genomic_DNA"/>
</dbReference>
<dbReference type="GO" id="GO:0005886">
    <property type="term" value="C:plasma membrane"/>
    <property type="evidence" value="ECO:0007669"/>
    <property type="project" value="TreeGrafter"/>
</dbReference>
<protein>
    <recommendedName>
        <fullName evidence="2">carbonic anhydrase</fullName>
        <ecNumber evidence="2">4.2.1.1</ecNumber>
    </recommendedName>
</protein>
<accession>A0AA88L3W1</accession>
<sequence length="140" mass="15725">MYNSLSGIFGYDRSLLWDYEGENGPDNWDKIDPMCGGSEQSPINIVTSSVVAARYDPIFVVNGDAVWKRVTVANNGHTESTKGAPSYLPVVVSMEVERVPYVFDESLEATFNFEQAHFHWGSNVSQGSEHAIDNERYHFQ</sequence>
<dbReference type="InterPro" id="IPR001148">
    <property type="entry name" value="CA_dom"/>
</dbReference>
<dbReference type="PROSITE" id="PS51144">
    <property type="entry name" value="ALPHA_CA_2"/>
    <property type="match status" value="1"/>
</dbReference>
<dbReference type="PANTHER" id="PTHR18952:SF265">
    <property type="entry name" value="CARBONIC ANHYDRASE"/>
    <property type="match status" value="1"/>
</dbReference>
<feature type="domain" description="Alpha-carbonic anhydrase" evidence="7">
    <location>
        <begin position="15"/>
        <end position="140"/>
    </location>
</feature>
<organism evidence="8 9">
    <name type="scientific">Artemia franciscana</name>
    <name type="common">Brine shrimp</name>
    <name type="synonym">Artemia sanfranciscana</name>
    <dbReference type="NCBI Taxonomy" id="6661"/>
    <lineage>
        <taxon>Eukaryota</taxon>
        <taxon>Metazoa</taxon>
        <taxon>Ecdysozoa</taxon>
        <taxon>Arthropoda</taxon>
        <taxon>Crustacea</taxon>
        <taxon>Branchiopoda</taxon>
        <taxon>Anostraca</taxon>
        <taxon>Artemiidae</taxon>
        <taxon>Artemia</taxon>
    </lineage>
</organism>
<dbReference type="EC" id="4.2.1.1" evidence="2"/>
<dbReference type="SUPFAM" id="SSF51069">
    <property type="entry name" value="Carbonic anhydrase"/>
    <property type="match status" value="1"/>
</dbReference>
<feature type="non-terminal residue" evidence="8">
    <location>
        <position position="1"/>
    </location>
</feature>
<dbReference type="PANTHER" id="PTHR18952">
    <property type="entry name" value="CARBONIC ANHYDRASE"/>
    <property type="match status" value="1"/>
</dbReference>
<evidence type="ECO:0000256" key="6">
    <source>
        <dbReference type="ARBA" id="ARBA00048348"/>
    </source>
</evidence>
<name>A0AA88L3W1_ARTSF</name>
<reference evidence="8" key="1">
    <citation type="submission" date="2023-07" db="EMBL/GenBank/DDBJ databases">
        <title>Chromosome-level genome assembly of Artemia franciscana.</title>
        <authorList>
            <person name="Jo E."/>
        </authorList>
    </citation>
    <scope>NUCLEOTIDE SEQUENCE</scope>
    <source>
        <tissue evidence="8">Whole body</tissue>
    </source>
</reference>
<keyword evidence="4" id="KW-0862">Zinc</keyword>
<comment type="caution">
    <text evidence="8">The sequence shown here is derived from an EMBL/GenBank/DDBJ whole genome shotgun (WGS) entry which is preliminary data.</text>
</comment>
<evidence type="ECO:0000259" key="7">
    <source>
        <dbReference type="PROSITE" id="PS51144"/>
    </source>
</evidence>
<dbReference type="Gene3D" id="3.10.200.10">
    <property type="entry name" value="Alpha carbonic anhydrase"/>
    <property type="match status" value="1"/>
</dbReference>
<dbReference type="InterPro" id="IPR036398">
    <property type="entry name" value="CA_dom_sf"/>
</dbReference>
<dbReference type="InterPro" id="IPR023561">
    <property type="entry name" value="Carbonic_anhydrase_a-class"/>
</dbReference>
<proteinExistence type="inferred from homology"/>
<evidence type="ECO:0000256" key="5">
    <source>
        <dbReference type="ARBA" id="ARBA00023239"/>
    </source>
</evidence>
<dbReference type="SMART" id="SM01057">
    <property type="entry name" value="Carb_anhydrase"/>
    <property type="match status" value="1"/>
</dbReference>
<comment type="similarity">
    <text evidence="1">Belongs to the alpha-carbonic anhydrase family.</text>
</comment>
<dbReference type="AlphaFoldDB" id="A0AA88L3W1"/>
<gene>
    <name evidence="8" type="ORF">QYM36_010885</name>
</gene>
<evidence type="ECO:0000256" key="4">
    <source>
        <dbReference type="ARBA" id="ARBA00022833"/>
    </source>
</evidence>
<dbReference type="GO" id="GO:0008270">
    <property type="term" value="F:zinc ion binding"/>
    <property type="evidence" value="ECO:0007669"/>
    <property type="project" value="InterPro"/>
</dbReference>
<evidence type="ECO:0000313" key="8">
    <source>
        <dbReference type="EMBL" id="KAK2712004.1"/>
    </source>
</evidence>
<dbReference type="Proteomes" id="UP001187531">
    <property type="component" value="Unassembled WGS sequence"/>
</dbReference>
<evidence type="ECO:0000256" key="3">
    <source>
        <dbReference type="ARBA" id="ARBA00022723"/>
    </source>
</evidence>
<evidence type="ECO:0000313" key="9">
    <source>
        <dbReference type="Proteomes" id="UP001187531"/>
    </source>
</evidence>
<dbReference type="GO" id="GO:0004089">
    <property type="term" value="F:carbonate dehydratase activity"/>
    <property type="evidence" value="ECO:0007669"/>
    <property type="project" value="UniProtKB-EC"/>
</dbReference>
<keyword evidence="9" id="KW-1185">Reference proteome</keyword>
<evidence type="ECO:0000256" key="1">
    <source>
        <dbReference type="ARBA" id="ARBA00010718"/>
    </source>
</evidence>
<evidence type="ECO:0000256" key="2">
    <source>
        <dbReference type="ARBA" id="ARBA00012925"/>
    </source>
</evidence>